<dbReference type="ESTHER" id="spich-f8eyv0">
    <property type="family name" value="Bact_LipEH166_FamXII"/>
</dbReference>
<dbReference type="HOGENOM" id="CLU_538538_0_0_12"/>
<dbReference type="InterPro" id="IPR029058">
    <property type="entry name" value="AB_hydrolase_fold"/>
</dbReference>
<dbReference type="SUPFAM" id="SSF53474">
    <property type="entry name" value="alpha/beta-Hydrolases"/>
    <property type="match status" value="1"/>
</dbReference>
<evidence type="ECO:0000256" key="1">
    <source>
        <dbReference type="ARBA" id="ARBA00022729"/>
    </source>
</evidence>
<dbReference type="Pfam" id="PF13205">
    <property type="entry name" value="Big_5"/>
    <property type="match status" value="1"/>
</dbReference>
<feature type="signal peptide" evidence="2">
    <location>
        <begin position="1"/>
        <end position="32"/>
    </location>
</feature>
<dbReference type="AlphaFoldDB" id="F8EYV0"/>
<reference evidence="5" key="1">
    <citation type="journal article" date="2013" name="Stand. Genomic Sci.">
        <title>Genome sequence of the thermophilic fresh-water bacterium Spirochaeta caldaria type strain (H1(T)), reclassification of Spirochaeta caldaria, Spirochaeta stenostrepta, and Spirochaeta zuelzerae in the genus Treponema as Treponema caldaria comb. nov., Treponema stenostrepta comb. nov., and Treponema zuelzerae comb. nov., and emendation of the genus Treponema.</title>
        <authorList>
            <person name="Abt B."/>
            <person name="Goker M."/>
            <person name="Scheuner C."/>
            <person name="Han C."/>
            <person name="Lu M."/>
            <person name="Misra M."/>
            <person name="Lapidus A."/>
            <person name="Nolan M."/>
            <person name="Lucas S."/>
            <person name="Hammon N."/>
            <person name="Deshpande S."/>
            <person name="Cheng J.F."/>
            <person name="Tapia R."/>
            <person name="Goodwin L.A."/>
            <person name="Pitluck S."/>
            <person name="Liolios K."/>
            <person name="Pagani I."/>
            <person name="Ivanova N."/>
            <person name="Mavromatis K."/>
            <person name="Mikhailova N."/>
            <person name="Huntemann M."/>
            <person name="Pati A."/>
            <person name="Chen A."/>
            <person name="Palaniappan K."/>
            <person name="Land M."/>
            <person name="Hauser L."/>
            <person name="Jeffries C.D."/>
            <person name="Rohde M."/>
            <person name="Spring S."/>
            <person name="Gronow S."/>
            <person name="Detter J.C."/>
            <person name="Bristow J."/>
            <person name="Eisen J.A."/>
            <person name="Markowitz V."/>
            <person name="Hugenholtz P."/>
            <person name="Kyrpides N.C."/>
            <person name="Woyke T."/>
            <person name="Klenk H.P."/>
        </authorList>
    </citation>
    <scope>NUCLEOTIDE SEQUENCE</scope>
    <source>
        <strain evidence="5">ATCC 51460 / DSM 7334 / H1</strain>
    </source>
</reference>
<dbReference type="RefSeq" id="WP_013968207.1">
    <property type="nucleotide sequence ID" value="NC_015732.1"/>
</dbReference>
<keyword evidence="1 2" id="KW-0732">Signal</keyword>
<evidence type="ECO:0000313" key="5">
    <source>
        <dbReference type="Proteomes" id="UP000000503"/>
    </source>
</evidence>
<dbReference type="EMBL" id="CP002868">
    <property type="protein sequence ID" value="AEJ18896.1"/>
    <property type="molecule type" value="Genomic_DNA"/>
</dbReference>
<accession>F8EYV0</accession>
<dbReference type="eggNOG" id="COG5492">
    <property type="taxonomic scope" value="Bacteria"/>
</dbReference>
<dbReference type="InterPro" id="IPR032812">
    <property type="entry name" value="SbsA_Ig"/>
</dbReference>
<dbReference type="Gene3D" id="3.40.50.1820">
    <property type="entry name" value="alpha/beta hydrolase"/>
    <property type="match status" value="1"/>
</dbReference>
<sequence length="506" mass="55332">MKQGSLVKLFMAMGFGIALVLVSCTSPFTDLAAPAAGEADVELSRAVTNLALTSITPAANSTDISIGQPVIITFNTTIVPTSVPASFITLKDTASGTTVAGRLIVDGSKTKVYYHPIFKTTAEGSGSSATIRISGPKQGRTYQITINGTITAENGTKLTVNQSRTYTCANLDFGIWWFSDNGEAQKYLPGVPNQFYNASKPVVLYVHGWQKGSVTNNYWRENPYLWNDKYTSNVNTGTYWKQKGYNLGVFYWDQFADEDEVKDAEAKIWVGNNGLKQMRYKLSNGTYVAYSTTKSAADLLYDAYVQAVSSNTSGYIRLVGHSLGNQMATVLTYKVASAAKSGSLASSLVPKRVYLADPFWNKDGKTYLGGKWTGEVCRTYINYAISNFGTIVEQSKSTAIGGYLVGDENVDMRKMTAFFRIWPDFISLTDAALQHSYAVLWYMWSMGGSVQTQNGSLGAAAADSTVKSMMNYGKTSYYYWYSEGSGNNTSTPFDDSYIRASGVSTW</sequence>
<organism evidence="4 5">
    <name type="scientific">Gracilinema caldarium (strain ATCC 51460 / DSM 7334 / H1)</name>
    <name type="common">Treponema caldarium</name>
    <dbReference type="NCBI Taxonomy" id="744872"/>
    <lineage>
        <taxon>Bacteria</taxon>
        <taxon>Pseudomonadati</taxon>
        <taxon>Spirochaetota</taxon>
        <taxon>Spirochaetia</taxon>
        <taxon>Spirochaetales</taxon>
        <taxon>Breznakiellaceae</taxon>
        <taxon>Gracilinema</taxon>
    </lineage>
</organism>
<dbReference type="Proteomes" id="UP000000503">
    <property type="component" value="Chromosome"/>
</dbReference>
<evidence type="ECO:0000256" key="2">
    <source>
        <dbReference type="SAM" id="SignalP"/>
    </source>
</evidence>
<name>F8EYV0_GRAC1</name>
<dbReference type="KEGG" id="scd:Spica_0742"/>
<protein>
    <recommendedName>
        <fullName evidence="3">SbsA Ig-like domain-containing protein</fullName>
    </recommendedName>
</protein>
<evidence type="ECO:0000259" key="3">
    <source>
        <dbReference type="Pfam" id="PF13205"/>
    </source>
</evidence>
<gene>
    <name evidence="4" type="ordered locus">Spica_0742</name>
</gene>
<feature type="chain" id="PRO_5003369850" description="SbsA Ig-like domain-containing protein" evidence="2">
    <location>
        <begin position="33"/>
        <end position="506"/>
    </location>
</feature>
<keyword evidence="5" id="KW-1185">Reference proteome</keyword>
<dbReference type="OrthoDB" id="5846020at2"/>
<evidence type="ECO:0000313" key="4">
    <source>
        <dbReference type="EMBL" id="AEJ18896.1"/>
    </source>
</evidence>
<feature type="domain" description="SbsA Ig-like" evidence="3">
    <location>
        <begin position="48"/>
        <end position="161"/>
    </location>
</feature>
<dbReference type="PROSITE" id="PS51257">
    <property type="entry name" value="PROKAR_LIPOPROTEIN"/>
    <property type="match status" value="1"/>
</dbReference>
<dbReference type="STRING" id="744872.Spica_0742"/>
<proteinExistence type="predicted"/>